<dbReference type="WBParaSite" id="Csp11.Scaffold605.g5670.t1">
    <property type="protein sequence ID" value="Csp11.Scaffold605.g5670.t1"/>
    <property type="gene ID" value="Csp11.Scaffold605.g5670"/>
</dbReference>
<proteinExistence type="predicted"/>
<sequence length="398" mass="44503">MAGSIIRMIVDQLDQERMRRMVPTFGEEMIVEASHLNIKLAIPASAIHGVGNAFYANVQKIGLLAAEVAYQLQPMAEKMVLGEIMFEWKELSKPQGVIIFHGQAKQGEQGWRIDVYIKTKEEDTPKVIAFGSSSLNPAPSQRTSSKSSAASAEGISAPPPRPSSMSLKRASSSLLMTRDSKILKELEAVAQMEPTSSTRPTSTRPAAPQISDTEQIVKPEPVVDVLPVKERHVEELVKMMAVNVLSHTFTELEAKLRGIGVEPLYVTKEVIPIKMTSRAVFYFQVAAKDIQKMSRIVMRGKEWANMFSIARLENCKEWFIAPAVSMIQIIETFFLSKTVLFEMAKHGTPSADDWTARLQNKKFFQKATVVSRQREDVLSKLNARGRKMYEELKKMSSA</sequence>
<evidence type="ECO:0000256" key="1">
    <source>
        <dbReference type="SAM" id="MobiDB-lite"/>
    </source>
</evidence>
<keyword evidence="2" id="KW-1185">Reference proteome</keyword>
<dbReference type="Proteomes" id="UP000095282">
    <property type="component" value="Unplaced"/>
</dbReference>
<reference evidence="3" key="1">
    <citation type="submission" date="2016-11" db="UniProtKB">
        <authorList>
            <consortium name="WormBaseParasite"/>
        </authorList>
    </citation>
    <scope>IDENTIFICATION</scope>
</reference>
<feature type="region of interest" description="Disordered" evidence="1">
    <location>
        <begin position="191"/>
        <end position="211"/>
    </location>
</feature>
<accession>A0A1I7TGC9</accession>
<feature type="compositionally biased region" description="Low complexity" evidence="1">
    <location>
        <begin position="194"/>
        <end position="208"/>
    </location>
</feature>
<evidence type="ECO:0000313" key="2">
    <source>
        <dbReference type="Proteomes" id="UP000095282"/>
    </source>
</evidence>
<name>A0A1I7TGC9_9PELO</name>
<dbReference type="AlphaFoldDB" id="A0A1I7TGC9"/>
<evidence type="ECO:0000313" key="3">
    <source>
        <dbReference type="WBParaSite" id="Csp11.Scaffold605.g5670.t1"/>
    </source>
</evidence>
<protein>
    <submittedName>
        <fullName evidence="3">VASt domain-containing protein</fullName>
    </submittedName>
</protein>
<feature type="region of interest" description="Disordered" evidence="1">
    <location>
        <begin position="129"/>
        <end position="170"/>
    </location>
</feature>
<organism evidence="2 3">
    <name type="scientific">Caenorhabditis tropicalis</name>
    <dbReference type="NCBI Taxonomy" id="1561998"/>
    <lineage>
        <taxon>Eukaryota</taxon>
        <taxon>Metazoa</taxon>
        <taxon>Ecdysozoa</taxon>
        <taxon>Nematoda</taxon>
        <taxon>Chromadorea</taxon>
        <taxon>Rhabditida</taxon>
        <taxon>Rhabditina</taxon>
        <taxon>Rhabditomorpha</taxon>
        <taxon>Rhabditoidea</taxon>
        <taxon>Rhabditidae</taxon>
        <taxon>Peloderinae</taxon>
        <taxon>Caenorhabditis</taxon>
    </lineage>
</organism>
<feature type="compositionally biased region" description="Low complexity" evidence="1">
    <location>
        <begin position="137"/>
        <end position="156"/>
    </location>
</feature>